<feature type="domain" description="Glycosyltransferase 61 catalytic" evidence="1">
    <location>
        <begin position="314"/>
        <end position="488"/>
    </location>
</feature>
<sequence>MATAQKTKTRSWLRRTPSLDRFISEHAQPLQELQRPVVLIAGYRTRETLATWRNAFQFRLHVITPHDVIPVIDGIASFAATSTEAMEEYIASIGPVAAVIDEEAEDLPIRLERFQRFFWHVSSGGFYITPITTISSAWDAGRQALSAKKLSDDEVAELDRSAGLTLDDDGYSVTVKNRDHLAKVKDEDAMTVLPGRLGANNVRLMGSRGSGKGPKSLHFESHGARRRMRLPAPQMKYPELTLKDFHGPTQLRDAMLAVNGSTVLPSSFKHPWRAWNDNLVNYNDRVATLTTDDHRADYLAGEYYDLTCAVPGHFGHVMTESLAKLWGWREAKRQIPGLKAFYRMPSADHEPTFEKALFTAAGIDERDLHWEHRDVTVDRFVSASQAWQNGGWHFVHPVIVDTWKELRKNLVEDDETSPRKIFVSRQRGAENRAVRNLAEVEQYFEDRGFAVIYPEELSTRGQATVFGNARVIAGLAGSGMFNMLFAEHLEKVILLSHDSYTARNEHIYASLLADEFHYFWSPADQEQGKSGFDLEAFHSSWEFDFETNRAALDQVTG</sequence>
<evidence type="ECO:0000259" key="1">
    <source>
        <dbReference type="Pfam" id="PF04577"/>
    </source>
</evidence>
<comment type="caution">
    <text evidence="2">The sequence shown here is derived from an EMBL/GenBank/DDBJ whole genome shotgun (WGS) entry which is preliminary data.</text>
</comment>
<protein>
    <submittedName>
        <fullName evidence="2">Glycosyltransferase 61 family protein</fullName>
    </submittedName>
</protein>
<dbReference type="InterPro" id="IPR049625">
    <property type="entry name" value="Glyco_transf_61_cat"/>
</dbReference>
<gene>
    <name evidence="2" type="ORF">QUG93_07490</name>
</gene>
<dbReference type="Pfam" id="PF04577">
    <property type="entry name" value="Glyco_transf_61"/>
    <property type="match status" value="1"/>
</dbReference>
<evidence type="ECO:0000313" key="3">
    <source>
        <dbReference type="Proteomes" id="UP001236404"/>
    </source>
</evidence>
<keyword evidence="3" id="KW-1185">Reference proteome</keyword>
<accession>A0ABT7TPS8</accession>
<dbReference type="EMBL" id="JAUCMN010000004">
    <property type="protein sequence ID" value="MDM7891525.1"/>
    <property type="molecule type" value="Genomic_DNA"/>
</dbReference>
<name>A0ABT7TPS8_9MICO</name>
<dbReference type="Proteomes" id="UP001236404">
    <property type="component" value="Unassembled WGS sequence"/>
</dbReference>
<reference evidence="2 3" key="1">
    <citation type="submission" date="2023-06" db="EMBL/GenBank/DDBJ databases">
        <authorList>
            <person name="Feng G."/>
            <person name="Li J."/>
            <person name="Zhu H."/>
        </authorList>
    </citation>
    <scope>NUCLEOTIDE SEQUENCE [LARGE SCALE GENOMIC DNA]</scope>
    <source>
        <strain evidence="2 3">RHCKG28</strain>
    </source>
</reference>
<evidence type="ECO:0000313" key="2">
    <source>
        <dbReference type="EMBL" id="MDM7891525.1"/>
    </source>
</evidence>
<dbReference type="RefSeq" id="WP_289473302.1">
    <property type="nucleotide sequence ID" value="NZ_JAUCMN010000004.1"/>
</dbReference>
<organism evidence="2 3">
    <name type="scientific">Curtobacterium caseinilyticum</name>
    <dbReference type="NCBI Taxonomy" id="3055137"/>
    <lineage>
        <taxon>Bacteria</taxon>
        <taxon>Bacillati</taxon>
        <taxon>Actinomycetota</taxon>
        <taxon>Actinomycetes</taxon>
        <taxon>Micrococcales</taxon>
        <taxon>Microbacteriaceae</taxon>
        <taxon>Curtobacterium</taxon>
    </lineage>
</organism>
<proteinExistence type="predicted"/>